<dbReference type="EC" id="2.7.3.9" evidence="5"/>
<dbReference type="Gene3D" id="3.20.20.60">
    <property type="entry name" value="Phosphoenolpyruvate-binding domains"/>
    <property type="match status" value="1"/>
</dbReference>
<protein>
    <recommendedName>
        <fullName evidence="5">phosphoenolpyruvate--protein phosphotransferase</fullName>
        <ecNumber evidence="5">2.7.3.9</ecNumber>
    </recommendedName>
</protein>
<dbReference type="InterPro" id="IPR008279">
    <property type="entry name" value="PEP-util_enz_mobile_dom"/>
</dbReference>
<evidence type="ECO:0000259" key="14">
    <source>
        <dbReference type="SMART" id="SM00065"/>
    </source>
</evidence>
<feature type="domain" description="GAF" evidence="14">
    <location>
        <begin position="24"/>
        <end position="171"/>
    </location>
</feature>
<dbReference type="Gene3D" id="3.30.450.40">
    <property type="match status" value="1"/>
</dbReference>
<dbReference type="NCBIfam" id="NF008283">
    <property type="entry name" value="PRK11061.1"/>
    <property type="match status" value="1"/>
</dbReference>
<evidence type="ECO:0000256" key="9">
    <source>
        <dbReference type="ARBA" id="ARBA00022679"/>
    </source>
</evidence>
<reference evidence="16" key="1">
    <citation type="submission" date="2017-02" db="EMBL/GenBank/DDBJ databases">
        <authorList>
            <person name="Varghese N."/>
            <person name="Submissions S."/>
        </authorList>
    </citation>
    <scope>NUCLEOTIDE SEQUENCE [LARGE SCALE GENOMIC DNA]</scope>
    <source>
        <strain evidence="16">DSM 3072</strain>
    </source>
</reference>
<dbReference type="GO" id="GO:0009401">
    <property type="term" value="P:phosphoenolpyruvate-dependent sugar phosphotransferase system"/>
    <property type="evidence" value="ECO:0007669"/>
    <property type="project" value="UniProtKB-KW"/>
</dbReference>
<comment type="catalytic activity">
    <reaction evidence="1">
        <text>L-histidyl-[protein] + phosphoenolpyruvate = N(pros)-phospho-L-histidyl-[protein] + pyruvate</text>
        <dbReference type="Rhea" id="RHEA:23880"/>
        <dbReference type="Rhea" id="RHEA-COMP:9745"/>
        <dbReference type="Rhea" id="RHEA-COMP:9746"/>
        <dbReference type="ChEBI" id="CHEBI:15361"/>
        <dbReference type="ChEBI" id="CHEBI:29979"/>
        <dbReference type="ChEBI" id="CHEBI:58702"/>
        <dbReference type="ChEBI" id="CHEBI:64837"/>
        <dbReference type="EC" id="2.7.3.9"/>
    </reaction>
</comment>
<evidence type="ECO:0000256" key="13">
    <source>
        <dbReference type="ARBA" id="ARBA00022842"/>
    </source>
</evidence>
<dbReference type="SMART" id="SM00065">
    <property type="entry name" value="GAF"/>
    <property type="match status" value="1"/>
</dbReference>
<keyword evidence="7" id="KW-0963">Cytoplasm</keyword>
<evidence type="ECO:0000256" key="1">
    <source>
        <dbReference type="ARBA" id="ARBA00000683"/>
    </source>
</evidence>
<dbReference type="Proteomes" id="UP000242432">
    <property type="component" value="Unassembled WGS sequence"/>
</dbReference>
<dbReference type="SUPFAM" id="SSF47831">
    <property type="entry name" value="Enzyme I of the PEP:sugar phosphotransferase system HPr-binding (sub)domain"/>
    <property type="match status" value="1"/>
</dbReference>
<dbReference type="RefSeq" id="WP_078928365.1">
    <property type="nucleotide sequence ID" value="NZ_FUXX01000010.1"/>
</dbReference>
<evidence type="ECO:0000313" key="15">
    <source>
        <dbReference type="EMBL" id="SKA60205.1"/>
    </source>
</evidence>
<dbReference type="InterPro" id="IPR029016">
    <property type="entry name" value="GAF-like_dom_sf"/>
</dbReference>
<dbReference type="SUPFAM" id="SSF52009">
    <property type="entry name" value="Phosphohistidine domain"/>
    <property type="match status" value="1"/>
</dbReference>
<dbReference type="GO" id="GO:0046872">
    <property type="term" value="F:metal ion binding"/>
    <property type="evidence" value="ECO:0007669"/>
    <property type="project" value="UniProtKB-KW"/>
</dbReference>
<dbReference type="PANTHER" id="PTHR46244:SF1">
    <property type="entry name" value="PHOSPHOENOLPYRUVATE-DEPENDENT PHOSPHOTRANSFERASE SYSTEM"/>
    <property type="match status" value="1"/>
</dbReference>
<dbReference type="NCBIfam" id="TIGR01417">
    <property type="entry name" value="PTS_I_fam"/>
    <property type="match status" value="1"/>
</dbReference>
<accession>A0A1T4V5F9</accession>
<dbReference type="GO" id="GO:0008965">
    <property type="term" value="F:phosphoenolpyruvate-protein phosphotransferase activity"/>
    <property type="evidence" value="ECO:0007669"/>
    <property type="project" value="UniProtKB-EC"/>
</dbReference>
<dbReference type="GO" id="GO:0005737">
    <property type="term" value="C:cytoplasm"/>
    <property type="evidence" value="ECO:0007669"/>
    <property type="project" value="UniProtKB-SubCell"/>
</dbReference>
<evidence type="ECO:0000256" key="5">
    <source>
        <dbReference type="ARBA" id="ARBA00012232"/>
    </source>
</evidence>
<evidence type="ECO:0000256" key="3">
    <source>
        <dbReference type="ARBA" id="ARBA00004496"/>
    </source>
</evidence>
<dbReference type="InterPro" id="IPR006318">
    <property type="entry name" value="PTS_EI-like"/>
</dbReference>
<sequence>MSENQNSILLALRKIIQEVSSKKSFEDAINTLVDLIRDATSADCCSLYLVTPRKNYLKLAATEGLQKDSIGKASLQIGEGLVGLVAQKQELINLANAPEHPNFKYLPDVGEDEYQSFLGVPVINQGELLGVLVIQCKENRVFGEQEETLLITLSAQIASIISITRTLKENEDFRVSRYKGKRGSGSIAIAQAVVWKPPVTFDTIQTMYSDEKDIQSELFHQTIFQLQMEMDRANLYLQENSLSQASSGYMSGYGSMLDDPSFEDEVDSEIFENGYVAATAIKVVTMRRIKAAEDDGHKEKIRDMRDFASILITRLVHLAPKETELSSPVVLVVQSMPAALVAEMTRDKIAGFICIDSGTSSHTAILARDLGIPAVIGVNIDINDLDGRTIIVDGQNAEVLIDPSSSVIDEYMQLVAASKKQNDMFNAGKYEKAVTQDSKEICIQLNAGLNHEDDDLPAQTDGIGLYRTEISFMLCDSLPSEEQQVGWYRNLLSKFKGLPVCMRTLDVGGDKALSYLPIEENNPALGWRGVRVCIDQPNILKTQLRAMLLANKDFGNLEIMIPMVSRLEEVVIVKRILNEAFYEIEEETGSKIPRPRFGVMIEVPCVAFMLDELAAECDFFSIGSNDLISYLFAADRANPKVSKLFDAFNPAAVRYLKYLIDRATSLQRPISVCGEIAGSPIGCMLLMSLGYTKLSMNYSQISMVKYIVKNINLQDLQAVGKQAMALNSSVKIKQLYIEYAKSKGLYSIIDTLSLSKNR</sequence>
<keyword evidence="11" id="KW-0479">Metal-binding</keyword>
<dbReference type="Pfam" id="PF01590">
    <property type="entry name" value="GAF"/>
    <property type="match status" value="1"/>
</dbReference>
<organism evidence="15 16">
    <name type="scientific">Succinivibrio dextrinosolvens DSM 3072</name>
    <dbReference type="NCBI Taxonomy" id="1123324"/>
    <lineage>
        <taxon>Bacteria</taxon>
        <taxon>Pseudomonadati</taxon>
        <taxon>Pseudomonadota</taxon>
        <taxon>Gammaproteobacteria</taxon>
        <taxon>Aeromonadales</taxon>
        <taxon>Succinivibrionaceae</taxon>
        <taxon>Succinivibrio</taxon>
    </lineage>
</organism>
<keyword evidence="8" id="KW-0762">Sugar transport</keyword>
<dbReference type="Gene3D" id="3.50.30.10">
    <property type="entry name" value="Phosphohistidine domain"/>
    <property type="match status" value="1"/>
</dbReference>
<dbReference type="PRINTS" id="PR01736">
    <property type="entry name" value="PHPHTRNFRASE"/>
</dbReference>
<dbReference type="InterPro" id="IPR050499">
    <property type="entry name" value="PEP-utilizing_PTS_enzyme"/>
</dbReference>
<evidence type="ECO:0000256" key="2">
    <source>
        <dbReference type="ARBA" id="ARBA00001946"/>
    </source>
</evidence>
<evidence type="ECO:0000256" key="8">
    <source>
        <dbReference type="ARBA" id="ARBA00022597"/>
    </source>
</evidence>
<keyword evidence="10" id="KW-0598">Phosphotransferase system</keyword>
<dbReference type="InterPro" id="IPR000121">
    <property type="entry name" value="PEP_util_C"/>
</dbReference>
<comment type="subcellular location">
    <subcellularLocation>
        <location evidence="3">Cytoplasm</location>
    </subcellularLocation>
</comment>
<keyword evidence="9 15" id="KW-0808">Transferase</keyword>
<keyword evidence="16" id="KW-1185">Reference proteome</keyword>
<evidence type="ECO:0000256" key="11">
    <source>
        <dbReference type="ARBA" id="ARBA00022723"/>
    </source>
</evidence>
<dbReference type="SUPFAM" id="SSF55781">
    <property type="entry name" value="GAF domain-like"/>
    <property type="match status" value="1"/>
</dbReference>
<dbReference type="InterPro" id="IPR036637">
    <property type="entry name" value="Phosphohistidine_dom_sf"/>
</dbReference>
<dbReference type="InterPro" id="IPR040442">
    <property type="entry name" value="Pyrv_kinase-like_dom_sf"/>
</dbReference>
<comment type="cofactor">
    <cofactor evidence="2">
        <name>Mg(2+)</name>
        <dbReference type="ChEBI" id="CHEBI:18420"/>
    </cofactor>
</comment>
<comment type="similarity">
    <text evidence="4">Belongs to the PEP-utilizing enzyme family.</text>
</comment>
<proteinExistence type="inferred from homology"/>
<evidence type="ECO:0000256" key="7">
    <source>
        <dbReference type="ARBA" id="ARBA00022490"/>
    </source>
</evidence>
<dbReference type="InterPro" id="IPR015813">
    <property type="entry name" value="Pyrv/PenolPyrv_kinase-like_dom"/>
</dbReference>
<keyword evidence="6" id="KW-0813">Transport</keyword>
<dbReference type="Pfam" id="PF00391">
    <property type="entry name" value="PEP-utilizers"/>
    <property type="match status" value="1"/>
</dbReference>
<dbReference type="Pfam" id="PF05524">
    <property type="entry name" value="PEP-utilisers_N"/>
    <property type="match status" value="1"/>
</dbReference>
<dbReference type="InterPro" id="IPR003018">
    <property type="entry name" value="GAF"/>
</dbReference>
<dbReference type="InterPro" id="IPR036618">
    <property type="entry name" value="PtsI_HPr-bd_sf"/>
</dbReference>
<dbReference type="PANTHER" id="PTHR46244">
    <property type="entry name" value="PHOSPHOENOLPYRUVATE-PROTEIN PHOSPHOTRANSFERASE"/>
    <property type="match status" value="1"/>
</dbReference>
<dbReference type="InterPro" id="IPR008731">
    <property type="entry name" value="PTS_EIN"/>
</dbReference>
<evidence type="ECO:0000256" key="12">
    <source>
        <dbReference type="ARBA" id="ARBA00022777"/>
    </source>
</evidence>
<dbReference type="SUPFAM" id="SSF51621">
    <property type="entry name" value="Phosphoenolpyruvate/pyruvate domain"/>
    <property type="match status" value="1"/>
</dbReference>
<keyword evidence="13" id="KW-0460">Magnesium</keyword>
<dbReference type="Pfam" id="PF02896">
    <property type="entry name" value="PEP-utilizers_C"/>
    <property type="match status" value="1"/>
</dbReference>
<evidence type="ECO:0000256" key="4">
    <source>
        <dbReference type="ARBA" id="ARBA00007837"/>
    </source>
</evidence>
<dbReference type="STRING" id="83771.SAMN02910357_00589"/>
<dbReference type="GO" id="GO:0016301">
    <property type="term" value="F:kinase activity"/>
    <property type="evidence" value="ECO:0007669"/>
    <property type="project" value="UniProtKB-KW"/>
</dbReference>
<dbReference type="Gene3D" id="1.10.274.10">
    <property type="entry name" value="PtsI, HPr-binding domain"/>
    <property type="match status" value="1"/>
</dbReference>
<evidence type="ECO:0000256" key="10">
    <source>
        <dbReference type="ARBA" id="ARBA00022683"/>
    </source>
</evidence>
<evidence type="ECO:0000256" key="6">
    <source>
        <dbReference type="ARBA" id="ARBA00022448"/>
    </source>
</evidence>
<dbReference type="AlphaFoldDB" id="A0A1T4V5F9"/>
<keyword evidence="12" id="KW-0418">Kinase</keyword>
<gene>
    <name evidence="15" type="ORF">SAMN02745213_00830</name>
</gene>
<evidence type="ECO:0000313" key="16">
    <source>
        <dbReference type="Proteomes" id="UP000242432"/>
    </source>
</evidence>
<dbReference type="EMBL" id="FUXX01000010">
    <property type="protein sequence ID" value="SKA60205.1"/>
    <property type="molecule type" value="Genomic_DNA"/>
</dbReference>
<name>A0A1T4V5F9_9GAMM</name>